<name>A0A815DQG7_ADIRI</name>
<dbReference type="SUPFAM" id="SSF53649">
    <property type="entry name" value="Alkaline phosphatase-like"/>
    <property type="match status" value="1"/>
</dbReference>
<keyword evidence="5" id="KW-0106">Calcium</keyword>
<gene>
    <name evidence="8" type="ORF">XAT740_LOCUS28879</name>
</gene>
<comment type="cofactor">
    <cofactor evidence="1">
        <name>Ca(2+)</name>
        <dbReference type="ChEBI" id="CHEBI:29108"/>
    </cofactor>
</comment>
<dbReference type="Gene3D" id="3.30.1120.10">
    <property type="match status" value="1"/>
</dbReference>
<dbReference type="PANTHER" id="PTHR42693:SF33">
    <property type="entry name" value="ARYLSULFATASE"/>
    <property type="match status" value="1"/>
</dbReference>
<dbReference type="PROSITE" id="PS00149">
    <property type="entry name" value="SULFATASE_2"/>
    <property type="match status" value="1"/>
</dbReference>
<evidence type="ECO:0000256" key="6">
    <source>
        <dbReference type="SAM" id="SignalP"/>
    </source>
</evidence>
<keyword evidence="3" id="KW-0479">Metal-binding</keyword>
<feature type="signal peptide" evidence="6">
    <location>
        <begin position="1"/>
        <end position="25"/>
    </location>
</feature>
<evidence type="ECO:0000256" key="5">
    <source>
        <dbReference type="ARBA" id="ARBA00022837"/>
    </source>
</evidence>
<dbReference type="Pfam" id="PF00884">
    <property type="entry name" value="Sulfatase"/>
    <property type="match status" value="1"/>
</dbReference>
<dbReference type="Proteomes" id="UP000663828">
    <property type="component" value="Unassembled WGS sequence"/>
</dbReference>
<evidence type="ECO:0000256" key="4">
    <source>
        <dbReference type="ARBA" id="ARBA00022801"/>
    </source>
</evidence>
<dbReference type="CDD" id="cd16025">
    <property type="entry name" value="PAS_like"/>
    <property type="match status" value="1"/>
</dbReference>
<proteinExistence type="inferred from homology"/>
<dbReference type="AlphaFoldDB" id="A0A815DQG7"/>
<sequence length="614" mass="69042">MSIISPLIILLSLYISIHITGYVQADGCCTSRSKLDNSPNFLIIVADDLGWSDISPFGSEINTPNLQMLANNGIRFTDFHTASACSPTRSMLMSGTDNHIAGLGQMRETIVLNPDIWLGKPGYEGYLNDRVAALPEIMQDAGYFTAMSGKWHIGNTRERLPANRGFDESFALLGGAANHYFSKSTNAVLQSGYVHNFEYINYTSLEDFYSSDYFVTQLINALKVNNEKKDQPFFAYLPFTAPHWPLQAPADLIAKYKGMYDDGPTVLRQKRLAVQHQMGLLSADAVVSPVYANSEEWEKLTPSERAFSAKTMEIYAAMVERVDFSIGRVIDYLKESDQFENTFILFMSDNGADGIDMENVSILSPTQTNQSFNNSYENLGNKDSFIWYGPRWAQASTAPSRMTKGYITEGGIRCPAIVHYPKFDKTLNISHEFTTVMDILPTVLELANVSHPGTVFRNRTVVTPKGKSWVSYLLSSDEHVHHVHTETDFIGWELFGQRAIRRGNYKAIFIPNESNTSKWELYDLSKDKGESINLADQQEDVLKELIDAWFAYEVEMGIILPEDAWSVRYALTVSGSLGIQNNSSPIETNNIGIINHIDFYLSPSAIILYFFLFF</sequence>
<evidence type="ECO:0000313" key="8">
    <source>
        <dbReference type="EMBL" id="CAF1301334.1"/>
    </source>
</evidence>
<comment type="caution">
    <text evidence="8">The sequence shown here is derived from an EMBL/GenBank/DDBJ whole genome shotgun (WGS) entry which is preliminary data.</text>
</comment>
<evidence type="ECO:0000256" key="2">
    <source>
        <dbReference type="ARBA" id="ARBA00008779"/>
    </source>
</evidence>
<dbReference type="PANTHER" id="PTHR42693">
    <property type="entry name" value="ARYLSULFATASE FAMILY MEMBER"/>
    <property type="match status" value="1"/>
</dbReference>
<keyword evidence="9" id="KW-1185">Reference proteome</keyword>
<dbReference type="GO" id="GO:0046872">
    <property type="term" value="F:metal ion binding"/>
    <property type="evidence" value="ECO:0007669"/>
    <property type="project" value="UniProtKB-KW"/>
</dbReference>
<dbReference type="InterPro" id="IPR050738">
    <property type="entry name" value="Sulfatase"/>
</dbReference>
<evidence type="ECO:0000313" key="9">
    <source>
        <dbReference type="Proteomes" id="UP000663828"/>
    </source>
</evidence>
<evidence type="ECO:0000259" key="7">
    <source>
        <dbReference type="Pfam" id="PF00884"/>
    </source>
</evidence>
<evidence type="ECO:0000256" key="1">
    <source>
        <dbReference type="ARBA" id="ARBA00001913"/>
    </source>
</evidence>
<comment type="similarity">
    <text evidence="2">Belongs to the sulfatase family.</text>
</comment>
<reference evidence="8" key="1">
    <citation type="submission" date="2021-02" db="EMBL/GenBank/DDBJ databases">
        <authorList>
            <person name="Nowell W R."/>
        </authorList>
    </citation>
    <scope>NUCLEOTIDE SEQUENCE</scope>
</reference>
<protein>
    <recommendedName>
        <fullName evidence="7">Sulfatase N-terminal domain-containing protein</fullName>
    </recommendedName>
</protein>
<keyword evidence="4" id="KW-0378">Hydrolase</keyword>
<feature type="chain" id="PRO_5032833267" description="Sulfatase N-terminal domain-containing protein" evidence="6">
    <location>
        <begin position="26"/>
        <end position="614"/>
    </location>
</feature>
<dbReference type="InterPro" id="IPR017850">
    <property type="entry name" value="Alkaline_phosphatase_core_sf"/>
</dbReference>
<keyword evidence="6" id="KW-0732">Signal</keyword>
<feature type="domain" description="Sulfatase N-terminal" evidence="7">
    <location>
        <begin position="39"/>
        <end position="449"/>
    </location>
</feature>
<dbReference type="GO" id="GO:0004065">
    <property type="term" value="F:arylsulfatase activity"/>
    <property type="evidence" value="ECO:0007669"/>
    <property type="project" value="TreeGrafter"/>
</dbReference>
<dbReference type="Gene3D" id="3.40.720.10">
    <property type="entry name" value="Alkaline Phosphatase, subunit A"/>
    <property type="match status" value="1"/>
</dbReference>
<dbReference type="InterPro" id="IPR024607">
    <property type="entry name" value="Sulfatase_CS"/>
</dbReference>
<accession>A0A815DQG7</accession>
<organism evidence="8 9">
    <name type="scientific">Adineta ricciae</name>
    <name type="common">Rotifer</name>
    <dbReference type="NCBI Taxonomy" id="249248"/>
    <lineage>
        <taxon>Eukaryota</taxon>
        <taxon>Metazoa</taxon>
        <taxon>Spiralia</taxon>
        <taxon>Gnathifera</taxon>
        <taxon>Rotifera</taxon>
        <taxon>Eurotatoria</taxon>
        <taxon>Bdelloidea</taxon>
        <taxon>Adinetida</taxon>
        <taxon>Adinetidae</taxon>
        <taxon>Adineta</taxon>
    </lineage>
</organism>
<evidence type="ECO:0000256" key="3">
    <source>
        <dbReference type="ARBA" id="ARBA00022723"/>
    </source>
</evidence>
<dbReference type="EMBL" id="CAJNOR010002488">
    <property type="protein sequence ID" value="CAF1301334.1"/>
    <property type="molecule type" value="Genomic_DNA"/>
</dbReference>
<dbReference type="InterPro" id="IPR000917">
    <property type="entry name" value="Sulfatase_N"/>
</dbReference>